<evidence type="ECO:0000256" key="2">
    <source>
        <dbReference type="ARBA" id="ARBA00012157"/>
    </source>
</evidence>
<dbReference type="HOGENOM" id="CLU_051301_1_1_2"/>
<protein>
    <recommendedName>
        <fullName evidence="2">polynucleotide 5'-hydroxyl-kinase</fullName>
        <ecNumber evidence="2">2.7.1.78</ecNumber>
    </recommendedName>
</protein>
<dbReference type="EMBL" id="CP006577">
    <property type="protein sequence ID" value="AIG99039.1"/>
    <property type="molecule type" value="Genomic_DNA"/>
</dbReference>
<keyword evidence="6" id="KW-0067">ATP-binding</keyword>
<dbReference type="KEGG" id="afg:AFULGI_00023170"/>
<organism evidence="11 12">
    <name type="scientific">Archaeoglobus fulgidus DSM 8774</name>
    <dbReference type="NCBI Taxonomy" id="1344584"/>
    <lineage>
        <taxon>Archaea</taxon>
        <taxon>Methanobacteriati</taxon>
        <taxon>Methanobacteriota</taxon>
        <taxon>Archaeoglobi</taxon>
        <taxon>Archaeoglobales</taxon>
        <taxon>Archaeoglobaceae</taxon>
        <taxon>Archaeoglobus</taxon>
    </lineage>
</organism>
<comment type="cofactor">
    <cofactor evidence="1">
        <name>a divalent metal cation</name>
        <dbReference type="ChEBI" id="CHEBI:60240"/>
    </cofactor>
</comment>
<reference evidence="11 12" key="1">
    <citation type="submission" date="2013-07" db="EMBL/GenBank/DDBJ databases">
        <title>Genome of Archaeoglobus fulgidus.</title>
        <authorList>
            <person name="Fiebig A."/>
            <person name="Birkeland N.-K."/>
        </authorList>
    </citation>
    <scope>NUCLEOTIDE SEQUENCE [LARGE SCALE GENOMIC DNA]</scope>
    <source>
        <strain evidence="11 12">DSM 8774</strain>
    </source>
</reference>
<dbReference type="Pfam" id="PF16575">
    <property type="entry name" value="CLP1_P"/>
    <property type="match status" value="1"/>
</dbReference>
<evidence type="ECO:0000256" key="7">
    <source>
        <dbReference type="ARBA" id="ARBA00024737"/>
    </source>
</evidence>
<dbReference type="RefSeq" id="WP_048096211.1">
    <property type="nucleotide sequence ID" value="NZ_CP006577.1"/>
</dbReference>
<dbReference type="InterPro" id="IPR045116">
    <property type="entry name" value="Clp1/Grc3"/>
</dbReference>
<evidence type="ECO:0000256" key="6">
    <source>
        <dbReference type="ARBA" id="ARBA00022840"/>
    </source>
</evidence>
<dbReference type="GO" id="GO:0006396">
    <property type="term" value="P:RNA processing"/>
    <property type="evidence" value="ECO:0007669"/>
    <property type="project" value="InterPro"/>
</dbReference>
<evidence type="ECO:0000256" key="8">
    <source>
        <dbReference type="ARBA" id="ARBA00044641"/>
    </source>
</evidence>
<accession>A0A075WIM9</accession>
<dbReference type="InterPro" id="IPR027417">
    <property type="entry name" value="P-loop_NTPase"/>
</dbReference>
<comment type="catalytic activity">
    <reaction evidence="9">
        <text>a 5'-end dephospho-2'-deoxyribonucleoside-DNA + ATP = a 5'-end 5'-phospho-2'-deoxyribonucleoside-DNA + ADP + H(+)</text>
        <dbReference type="Rhea" id="RHEA:15669"/>
        <dbReference type="Rhea" id="RHEA-COMP:13180"/>
        <dbReference type="Rhea" id="RHEA-COMP:13184"/>
        <dbReference type="ChEBI" id="CHEBI:15378"/>
        <dbReference type="ChEBI" id="CHEBI:30616"/>
        <dbReference type="ChEBI" id="CHEBI:136412"/>
        <dbReference type="ChEBI" id="CHEBI:136416"/>
        <dbReference type="ChEBI" id="CHEBI:456216"/>
        <dbReference type="EC" id="2.7.1.78"/>
    </reaction>
</comment>
<sequence length="378" mass="42820">MRVEKGKTAIAKGRVRIKGEAEVCGASISEFFTEKFVPIYCLDDCEILVEGECRIVDGCTIPESWKKLAKRDWEVLFLYGGVDVGKSTLATYLANKLGGCYILDLDIGQSELLHPGAMGYGFARNCVNLSQAEYINGYFVGVISPMGKEVKCIRGVARLWGELKKLEGRKIVNTTGWVRGARALDYKLAKLEVINPDIVASFEDANLEDWNVFRVESGEVVERSREERAKIRMEKYRRELEGSKLVVVDKSRVSGRFFNGKNIVKDFIEDVLEVRVKEVRKGEDFLLILTEEKIEVDSSIIKSLKMLYEVEDVYVVAMEELEGLVVGIYRGSKYLGLGVVREFRGEEFVIETRHTDFDRIVLGEFGIAQGKEYMLRLP</sequence>
<dbReference type="PANTHER" id="PTHR12755">
    <property type="entry name" value="CLEAVAGE/POLYADENYLATION FACTOR IA SUBUNIT CLP1P"/>
    <property type="match status" value="1"/>
</dbReference>
<dbReference type="AlphaFoldDB" id="A0A075WIM9"/>
<evidence type="ECO:0000256" key="1">
    <source>
        <dbReference type="ARBA" id="ARBA00001968"/>
    </source>
</evidence>
<evidence type="ECO:0000256" key="9">
    <source>
        <dbReference type="ARBA" id="ARBA00044673"/>
    </source>
</evidence>
<dbReference type="Proteomes" id="UP000028501">
    <property type="component" value="Chromosome"/>
</dbReference>
<dbReference type="GO" id="GO:0005524">
    <property type="term" value="F:ATP binding"/>
    <property type="evidence" value="ECO:0007669"/>
    <property type="project" value="UniProtKB-KW"/>
</dbReference>
<dbReference type="PANTHER" id="PTHR12755:SF3">
    <property type="entry name" value="POLYNUCLEOTIDE 5'-HYDROXYL-KINASE NOL9"/>
    <property type="match status" value="1"/>
</dbReference>
<name>A0A075WIM9_ARCFL</name>
<dbReference type="SUPFAM" id="SSF52540">
    <property type="entry name" value="P-loop containing nucleoside triphosphate hydrolases"/>
    <property type="match status" value="2"/>
</dbReference>
<evidence type="ECO:0000256" key="4">
    <source>
        <dbReference type="ARBA" id="ARBA00022741"/>
    </source>
</evidence>
<evidence type="ECO:0000256" key="3">
    <source>
        <dbReference type="ARBA" id="ARBA00022679"/>
    </source>
</evidence>
<keyword evidence="3" id="KW-0808">Transferase</keyword>
<dbReference type="GO" id="GO:0051734">
    <property type="term" value="F:ATP-dependent polynucleotide 5'-hydroxyl-kinase activity"/>
    <property type="evidence" value="ECO:0007669"/>
    <property type="project" value="UniProtKB-EC"/>
</dbReference>
<comment type="catalytic activity">
    <reaction evidence="8">
        <text>a 5'-end dephospho-ribonucleoside-RNA + ATP = a 5'-end 5'-phospho-ribonucleoside-RNA + ADP + H(+)</text>
        <dbReference type="Rhea" id="RHEA:54580"/>
        <dbReference type="Rhea" id="RHEA-COMP:13936"/>
        <dbReference type="Rhea" id="RHEA-COMP:15179"/>
        <dbReference type="ChEBI" id="CHEBI:15378"/>
        <dbReference type="ChEBI" id="CHEBI:30616"/>
        <dbReference type="ChEBI" id="CHEBI:138282"/>
        <dbReference type="ChEBI" id="CHEBI:138284"/>
        <dbReference type="ChEBI" id="CHEBI:456216"/>
        <dbReference type="EC" id="2.7.1.78"/>
    </reaction>
</comment>
<gene>
    <name evidence="11" type="ORF">AFULGI_00023170</name>
</gene>
<comment type="function">
    <text evidence="7">Polynucleotide kinase that can phosphorylate the 5'-hydroxyl groups of both single-stranded RNA (ssRNA) and single-stranded DNA (ssDNA). Exhibits a strong preference for ssRNA.</text>
</comment>
<dbReference type="Gene3D" id="3.40.50.300">
    <property type="entry name" value="P-loop containing nucleotide triphosphate hydrolases"/>
    <property type="match status" value="1"/>
</dbReference>
<dbReference type="GeneID" id="24795798"/>
<evidence type="ECO:0000256" key="5">
    <source>
        <dbReference type="ARBA" id="ARBA00022777"/>
    </source>
</evidence>
<evidence type="ECO:0000313" key="11">
    <source>
        <dbReference type="EMBL" id="AIG99039.1"/>
    </source>
</evidence>
<keyword evidence="4" id="KW-0547">Nucleotide-binding</keyword>
<evidence type="ECO:0000259" key="10">
    <source>
        <dbReference type="Pfam" id="PF16575"/>
    </source>
</evidence>
<feature type="domain" description="Clp1 P-loop" evidence="10">
    <location>
        <begin position="80"/>
        <end position="238"/>
    </location>
</feature>
<dbReference type="EC" id="2.7.1.78" evidence="2"/>
<keyword evidence="5" id="KW-0418">Kinase</keyword>
<evidence type="ECO:0000313" key="12">
    <source>
        <dbReference type="Proteomes" id="UP000028501"/>
    </source>
</evidence>
<dbReference type="InterPro" id="IPR032319">
    <property type="entry name" value="CLP1_P"/>
</dbReference>
<proteinExistence type="predicted"/>